<feature type="domain" description="HTH luxR-type" evidence="5">
    <location>
        <begin position="137"/>
        <end position="202"/>
    </location>
</feature>
<dbReference type="InterPro" id="IPR036388">
    <property type="entry name" value="WH-like_DNA-bd_sf"/>
</dbReference>
<dbReference type="Pfam" id="PF00072">
    <property type="entry name" value="Response_reg"/>
    <property type="match status" value="1"/>
</dbReference>
<dbReference type="SUPFAM" id="SSF46894">
    <property type="entry name" value="C-terminal effector domain of the bipartite response regulators"/>
    <property type="match status" value="1"/>
</dbReference>
<dbReference type="PANTHER" id="PTHR44688">
    <property type="entry name" value="DNA-BINDING TRANSCRIPTIONAL ACTIVATOR DEVR_DOSR"/>
    <property type="match status" value="1"/>
</dbReference>
<dbReference type="PROSITE" id="PS50043">
    <property type="entry name" value="HTH_LUXR_2"/>
    <property type="match status" value="1"/>
</dbReference>
<dbReference type="PROSITE" id="PS50110">
    <property type="entry name" value="RESPONSE_REGULATORY"/>
    <property type="match status" value="1"/>
</dbReference>
<dbReference type="PROSITE" id="PS00622">
    <property type="entry name" value="HTH_LUXR_1"/>
    <property type="match status" value="1"/>
</dbReference>
<dbReference type="Gene3D" id="1.10.10.10">
    <property type="entry name" value="Winged helix-like DNA-binding domain superfamily/Winged helix DNA-binding domain"/>
    <property type="match status" value="1"/>
</dbReference>
<dbReference type="InterPro" id="IPR011006">
    <property type="entry name" value="CheY-like_superfamily"/>
</dbReference>
<sequence>MDLQSPLIYLVDDDEDVREALALLLRTMGMRVETFADPQTFLSGFDRQAIGCLIVDIRMPGMTGLQLQQKMLDEQCTLPVIVITGHGDLNLCRRAFKAGAVEFLVKPVDEEALLEAVQKAVGQHIKEQKQQSLTREAQTRLGRLTDREREILTHIAEGLSNKHIARVLDLSPRTVETHRANIFAKLETPSLAELVRLYLAGSDTQAD</sequence>
<dbReference type="SMART" id="SM00448">
    <property type="entry name" value="REC"/>
    <property type="match status" value="1"/>
</dbReference>
<comment type="caution">
    <text evidence="7">The sequence shown here is derived from an EMBL/GenBank/DDBJ whole genome shotgun (WGS) entry which is preliminary data.</text>
</comment>
<dbReference type="RefSeq" id="WP_227182138.1">
    <property type="nucleotide sequence ID" value="NZ_JAJBZT010000015.1"/>
</dbReference>
<dbReference type="SMART" id="SM00421">
    <property type="entry name" value="HTH_LUXR"/>
    <property type="match status" value="1"/>
</dbReference>
<feature type="domain" description="Response regulatory" evidence="6">
    <location>
        <begin position="7"/>
        <end position="121"/>
    </location>
</feature>
<organism evidence="7 8">
    <name type="scientific">Leeia speluncae</name>
    <dbReference type="NCBI Taxonomy" id="2884804"/>
    <lineage>
        <taxon>Bacteria</taxon>
        <taxon>Pseudomonadati</taxon>
        <taxon>Pseudomonadota</taxon>
        <taxon>Betaproteobacteria</taxon>
        <taxon>Neisseriales</taxon>
        <taxon>Leeiaceae</taxon>
        <taxon>Leeia</taxon>
    </lineage>
</organism>
<evidence type="ECO:0000256" key="1">
    <source>
        <dbReference type="ARBA" id="ARBA00023015"/>
    </source>
</evidence>
<proteinExistence type="predicted"/>
<gene>
    <name evidence="7" type="ORF">LIN78_17305</name>
</gene>
<evidence type="ECO:0000259" key="5">
    <source>
        <dbReference type="PROSITE" id="PS50043"/>
    </source>
</evidence>
<feature type="modified residue" description="4-aspartylphosphate" evidence="4">
    <location>
        <position position="56"/>
    </location>
</feature>
<dbReference type="SUPFAM" id="SSF52172">
    <property type="entry name" value="CheY-like"/>
    <property type="match status" value="1"/>
</dbReference>
<dbReference type="CDD" id="cd06170">
    <property type="entry name" value="LuxR_C_like"/>
    <property type="match status" value="1"/>
</dbReference>
<protein>
    <submittedName>
        <fullName evidence="7">Response regulator</fullName>
    </submittedName>
</protein>
<evidence type="ECO:0000256" key="4">
    <source>
        <dbReference type="PROSITE-ProRule" id="PRU00169"/>
    </source>
</evidence>
<dbReference type="EMBL" id="JAJBZT010000015">
    <property type="protein sequence ID" value="MCB6185307.1"/>
    <property type="molecule type" value="Genomic_DNA"/>
</dbReference>
<dbReference type="InterPro" id="IPR016032">
    <property type="entry name" value="Sig_transdc_resp-reg_C-effctor"/>
</dbReference>
<keyword evidence="8" id="KW-1185">Reference proteome</keyword>
<evidence type="ECO:0000313" key="7">
    <source>
        <dbReference type="EMBL" id="MCB6185307.1"/>
    </source>
</evidence>
<keyword evidence="4" id="KW-0597">Phosphoprotein</keyword>
<keyword evidence="2" id="KW-0238">DNA-binding</keyword>
<keyword evidence="3" id="KW-0804">Transcription</keyword>
<evidence type="ECO:0000256" key="3">
    <source>
        <dbReference type="ARBA" id="ARBA00023163"/>
    </source>
</evidence>
<dbReference type="Pfam" id="PF00196">
    <property type="entry name" value="GerE"/>
    <property type="match status" value="1"/>
</dbReference>
<dbReference type="CDD" id="cd17537">
    <property type="entry name" value="REC_FixJ"/>
    <property type="match status" value="1"/>
</dbReference>
<reference evidence="7" key="1">
    <citation type="submission" date="2021-10" db="EMBL/GenBank/DDBJ databases">
        <title>The complete genome sequence of Leeia sp. TBRC 13508.</title>
        <authorList>
            <person name="Charoenyingcharoen P."/>
            <person name="Yukphan P."/>
        </authorList>
    </citation>
    <scope>NUCLEOTIDE SEQUENCE</scope>
    <source>
        <strain evidence="7">TBRC 13508</strain>
    </source>
</reference>
<evidence type="ECO:0000259" key="6">
    <source>
        <dbReference type="PROSITE" id="PS50110"/>
    </source>
</evidence>
<evidence type="ECO:0000313" key="8">
    <source>
        <dbReference type="Proteomes" id="UP001165395"/>
    </source>
</evidence>
<dbReference type="Proteomes" id="UP001165395">
    <property type="component" value="Unassembled WGS sequence"/>
</dbReference>
<dbReference type="PRINTS" id="PR00038">
    <property type="entry name" value="HTHLUXR"/>
</dbReference>
<dbReference type="PANTHER" id="PTHR44688:SF16">
    <property type="entry name" value="DNA-BINDING TRANSCRIPTIONAL ACTIVATOR DEVR_DOSR"/>
    <property type="match status" value="1"/>
</dbReference>
<evidence type="ECO:0000256" key="2">
    <source>
        <dbReference type="ARBA" id="ARBA00023125"/>
    </source>
</evidence>
<accession>A0ABS8DAY1</accession>
<dbReference type="InterPro" id="IPR000792">
    <property type="entry name" value="Tscrpt_reg_LuxR_C"/>
</dbReference>
<name>A0ABS8DAY1_9NEIS</name>
<dbReference type="InterPro" id="IPR001789">
    <property type="entry name" value="Sig_transdc_resp-reg_receiver"/>
</dbReference>
<dbReference type="Gene3D" id="3.40.50.2300">
    <property type="match status" value="1"/>
</dbReference>
<keyword evidence="1" id="KW-0805">Transcription regulation</keyword>